<comment type="caution">
    <text evidence="2">The sequence shown here is derived from an EMBL/GenBank/DDBJ whole genome shotgun (WGS) entry which is preliminary data.</text>
</comment>
<gene>
    <name evidence="2" type="ORF">GCM10007276_15890</name>
</gene>
<dbReference type="InterPro" id="IPR000073">
    <property type="entry name" value="AB_hydrolase_1"/>
</dbReference>
<protein>
    <recommendedName>
        <fullName evidence="1">AB hydrolase-1 domain-containing protein</fullName>
    </recommendedName>
</protein>
<dbReference type="Gene3D" id="3.40.50.1820">
    <property type="entry name" value="alpha/beta hydrolase"/>
    <property type="match status" value="1"/>
</dbReference>
<proteinExistence type="predicted"/>
<evidence type="ECO:0000313" key="3">
    <source>
        <dbReference type="Proteomes" id="UP000602745"/>
    </source>
</evidence>
<dbReference type="PANTHER" id="PTHR37946">
    <property type="entry name" value="SLL1969 PROTEIN"/>
    <property type="match status" value="1"/>
</dbReference>
<name>A0A8J2YEY3_9RHOB</name>
<dbReference type="Pfam" id="PF00561">
    <property type="entry name" value="Abhydrolase_1"/>
    <property type="match status" value="1"/>
</dbReference>
<dbReference type="SUPFAM" id="SSF53474">
    <property type="entry name" value="alpha/beta-Hydrolases"/>
    <property type="match status" value="1"/>
</dbReference>
<reference evidence="2" key="2">
    <citation type="submission" date="2020-09" db="EMBL/GenBank/DDBJ databases">
        <authorList>
            <person name="Sun Q."/>
            <person name="Sedlacek I."/>
        </authorList>
    </citation>
    <scope>NUCLEOTIDE SEQUENCE</scope>
    <source>
        <strain evidence="2">CCM 7684</strain>
    </source>
</reference>
<dbReference type="PANTHER" id="PTHR37946:SF1">
    <property type="entry name" value="SLL1969 PROTEIN"/>
    <property type="match status" value="1"/>
</dbReference>
<organism evidence="2 3">
    <name type="scientific">Agaricicola taiwanensis</name>
    <dbReference type="NCBI Taxonomy" id="591372"/>
    <lineage>
        <taxon>Bacteria</taxon>
        <taxon>Pseudomonadati</taxon>
        <taxon>Pseudomonadota</taxon>
        <taxon>Alphaproteobacteria</taxon>
        <taxon>Rhodobacterales</taxon>
        <taxon>Paracoccaceae</taxon>
        <taxon>Agaricicola</taxon>
    </lineage>
</organism>
<dbReference type="EMBL" id="BMCP01000002">
    <property type="protein sequence ID" value="GGE39382.1"/>
    <property type="molecule type" value="Genomic_DNA"/>
</dbReference>
<evidence type="ECO:0000313" key="2">
    <source>
        <dbReference type="EMBL" id="GGE39382.1"/>
    </source>
</evidence>
<dbReference type="InterPro" id="IPR029058">
    <property type="entry name" value="AB_hydrolase_fold"/>
</dbReference>
<feature type="domain" description="AB hydrolase-1" evidence="1">
    <location>
        <begin position="44"/>
        <end position="99"/>
    </location>
</feature>
<dbReference type="AlphaFoldDB" id="A0A8J2YEY3"/>
<reference evidence="2" key="1">
    <citation type="journal article" date="2014" name="Int. J. Syst. Evol. Microbiol.">
        <title>Complete genome sequence of Corynebacterium casei LMG S-19264T (=DSM 44701T), isolated from a smear-ripened cheese.</title>
        <authorList>
            <consortium name="US DOE Joint Genome Institute (JGI-PGF)"/>
            <person name="Walter F."/>
            <person name="Albersmeier A."/>
            <person name="Kalinowski J."/>
            <person name="Ruckert C."/>
        </authorList>
    </citation>
    <scope>NUCLEOTIDE SEQUENCE</scope>
    <source>
        <strain evidence="2">CCM 7684</strain>
    </source>
</reference>
<dbReference type="Proteomes" id="UP000602745">
    <property type="component" value="Unassembled WGS sequence"/>
</dbReference>
<sequence length="194" mass="21345">MERALAGQGYLTLNLDYPARRQALADLARGVHEPIERFSARVDGRLHFVTHSMGGLVARAYLARHRPARLGRVVMLGPPNSGSEVADLLERNRFYRAYFGPAGSELVTPKTDALAAVLGRIDYPVGVIAGDRSINLISSLLVIPRPNDGKVSVAATHVEGEADHITLHTTHPMMMFNREVIRQTLHFLREGSFA</sequence>
<evidence type="ECO:0000259" key="1">
    <source>
        <dbReference type="Pfam" id="PF00561"/>
    </source>
</evidence>
<keyword evidence="3" id="KW-1185">Reference proteome</keyword>
<accession>A0A8J2YEY3</accession>